<dbReference type="GO" id="GO:0005737">
    <property type="term" value="C:cytoplasm"/>
    <property type="evidence" value="ECO:0007669"/>
    <property type="project" value="TreeGrafter"/>
</dbReference>
<evidence type="ECO:0000313" key="2">
    <source>
        <dbReference type="Proteomes" id="UP000031668"/>
    </source>
</evidence>
<keyword evidence="2" id="KW-1185">Reference proteome</keyword>
<dbReference type="Proteomes" id="UP000031668">
    <property type="component" value="Unassembled WGS sequence"/>
</dbReference>
<proteinExistence type="predicted"/>
<protein>
    <submittedName>
        <fullName evidence="1">Pyridoxal phosphate phosphatase</fullName>
    </submittedName>
</protein>
<dbReference type="EMBL" id="JWZT01003622">
    <property type="protein sequence ID" value="KII66033.1"/>
    <property type="molecule type" value="Genomic_DNA"/>
</dbReference>
<dbReference type="Gene3D" id="3.40.50.1000">
    <property type="entry name" value="HAD superfamily/HAD-like"/>
    <property type="match status" value="1"/>
</dbReference>
<name>A0A0C2JA64_THEKT</name>
<organism evidence="1 2">
    <name type="scientific">Thelohanellus kitauei</name>
    <name type="common">Myxosporean</name>
    <dbReference type="NCBI Taxonomy" id="669202"/>
    <lineage>
        <taxon>Eukaryota</taxon>
        <taxon>Metazoa</taxon>
        <taxon>Cnidaria</taxon>
        <taxon>Myxozoa</taxon>
        <taxon>Myxosporea</taxon>
        <taxon>Bivalvulida</taxon>
        <taxon>Platysporina</taxon>
        <taxon>Myxobolidae</taxon>
        <taxon>Thelohanellus</taxon>
    </lineage>
</organism>
<dbReference type="GO" id="GO:0016791">
    <property type="term" value="F:phosphatase activity"/>
    <property type="evidence" value="ECO:0007669"/>
    <property type="project" value="TreeGrafter"/>
</dbReference>
<dbReference type="InterPro" id="IPR023214">
    <property type="entry name" value="HAD_sf"/>
</dbReference>
<reference evidence="1 2" key="1">
    <citation type="journal article" date="2014" name="Genome Biol. Evol.">
        <title>The genome of the myxosporean Thelohanellus kitauei shows adaptations to nutrient acquisition within its fish host.</title>
        <authorList>
            <person name="Yang Y."/>
            <person name="Xiong J."/>
            <person name="Zhou Z."/>
            <person name="Huo F."/>
            <person name="Miao W."/>
            <person name="Ran C."/>
            <person name="Liu Y."/>
            <person name="Zhang J."/>
            <person name="Feng J."/>
            <person name="Wang M."/>
            <person name="Wang M."/>
            <person name="Wang L."/>
            <person name="Yao B."/>
        </authorList>
    </citation>
    <scope>NUCLEOTIDE SEQUENCE [LARGE SCALE GENOMIC DNA]</scope>
    <source>
        <strain evidence="1">Wuqing</strain>
    </source>
</reference>
<evidence type="ECO:0000313" key="1">
    <source>
        <dbReference type="EMBL" id="KII66033.1"/>
    </source>
</evidence>
<dbReference type="InterPro" id="IPR036412">
    <property type="entry name" value="HAD-like_sf"/>
</dbReference>
<comment type="caution">
    <text evidence="1">The sequence shown here is derived from an EMBL/GenBank/DDBJ whole genome shotgun (WGS) entry which is preliminary data.</text>
</comment>
<dbReference type="OrthoDB" id="413953at2759"/>
<dbReference type="SUPFAM" id="SSF56784">
    <property type="entry name" value="HAD-like"/>
    <property type="match status" value="1"/>
</dbReference>
<sequence>MFLATNTDAALPSSQGRELPGINCTKTGAGAMIAAVKAASLREPVIVGKPSPKMFDVIKTILDVDPATTCMVGDRIETDIKFGNDCGMKTVLVMSGVTSHQSYQMLERECSKGVESVKHVFSKPTFISETLYDLVLRLQ</sequence>
<accession>A0A0C2JA64</accession>
<dbReference type="AlphaFoldDB" id="A0A0C2JA64"/>
<gene>
    <name evidence="1" type="ORF">RF11_10138</name>
</gene>
<dbReference type="Pfam" id="PF13242">
    <property type="entry name" value="Hydrolase_like"/>
    <property type="match status" value="1"/>
</dbReference>
<dbReference type="PANTHER" id="PTHR19288">
    <property type="entry name" value="4-NITROPHENYLPHOSPHATASE-RELATED"/>
    <property type="match status" value="1"/>
</dbReference>
<dbReference type="PANTHER" id="PTHR19288:SF93">
    <property type="entry name" value="FI11325P-RELATED"/>
    <property type="match status" value="1"/>
</dbReference>